<keyword evidence="2" id="KW-1185">Reference proteome</keyword>
<evidence type="ECO:0000313" key="1">
    <source>
        <dbReference type="EMBL" id="RIW18201.1"/>
    </source>
</evidence>
<dbReference type="Proteomes" id="UP000283522">
    <property type="component" value="Unassembled WGS sequence"/>
</dbReference>
<protein>
    <submittedName>
        <fullName evidence="1">DUF4286 family protein</fullName>
    </submittedName>
</protein>
<proteinExistence type="predicted"/>
<dbReference type="EMBL" id="QXML01000001">
    <property type="protein sequence ID" value="RIW18201.1"/>
    <property type="molecule type" value="Genomic_DNA"/>
</dbReference>
<dbReference type="InterPro" id="IPR025563">
    <property type="entry name" value="DUF4286"/>
</dbReference>
<sequence>MILYNITINVTSDIEQDFVSWMKSVHIPEVLETGIFHEHKFFRLLHDSDDGSTNYCIQYFTDSIDQMMEYEKKHAALLRAKTQERYKDKAIAFRTLLETI</sequence>
<dbReference type="RefSeq" id="WP_119475679.1">
    <property type="nucleotide sequence ID" value="NZ_QXML01000001.1"/>
</dbReference>
<organism evidence="1 2">
    <name type="scientific">Algoriphagus lacus</name>
    <dbReference type="NCBI Taxonomy" id="2056311"/>
    <lineage>
        <taxon>Bacteria</taxon>
        <taxon>Pseudomonadati</taxon>
        <taxon>Bacteroidota</taxon>
        <taxon>Cytophagia</taxon>
        <taxon>Cytophagales</taxon>
        <taxon>Cyclobacteriaceae</taxon>
        <taxon>Algoriphagus</taxon>
    </lineage>
</organism>
<accession>A0A418PVQ5</accession>
<name>A0A418PVQ5_9BACT</name>
<comment type="caution">
    <text evidence="1">The sequence shown here is derived from an EMBL/GenBank/DDBJ whole genome shotgun (WGS) entry which is preliminary data.</text>
</comment>
<dbReference type="Pfam" id="PF14114">
    <property type="entry name" value="DUF4286"/>
    <property type="match status" value="1"/>
</dbReference>
<dbReference type="AlphaFoldDB" id="A0A418PVQ5"/>
<dbReference type="OrthoDB" id="1121837at2"/>
<evidence type="ECO:0000313" key="2">
    <source>
        <dbReference type="Proteomes" id="UP000283522"/>
    </source>
</evidence>
<reference evidence="1 2" key="1">
    <citation type="submission" date="2018-09" db="EMBL/GenBank/DDBJ databases">
        <authorList>
            <person name="Wang X."/>
            <person name="Du Z."/>
        </authorList>
    </citation>
    <scope>NUCLEOTIDE SEQUENCE [LARGE SCALE GENOMIC DNA]</scope>
    <source>
        <strain evidence="1 2">N3</strain>
    </source>
</reference>
<gene>
    <name evidence="1" type="ORF">D0X99_00430</name>
</gene>